<feature type="region of interest" description="Disordered" evidence="1">
    <location>
        <begin position="87"/>
        <end position="107"/>
    </location>
</feature>
<reference evidence="2 3" key="1">
    <citation type="journal article" date="2019" name="Int. J. Syst. Evol. Microbiol.">
        <title>Capsulimonas corticalis gen. nov., sp. nov., an aerobic capsulated bacterium, of a novel bacterial order, Capsulimonadales ord. nov., of the class Armatimonadia of the phylum Armatimonadetes.</title>
        <authorList>
            <person name="Li J."/>
            <person name="Kudo C."/>
            <person name="Tonouchi A."/>
        </authorList>
    </citation>
    <scope>NUCLEOTIDE SEQUENCE [LARGE SCALE GENOMIC DNA]</scope>
    <source>
        <strain evidence="2 3">AX-7</strain>
    </source>
</reference>
<dbReference type="KEGG" id="ccot:CCAX7_64980"/>
<name>A0A9N7LAL2_9BACT</name>
<evidence type="ECO:0000256" key="1">
    <source>
        <dbReference type="SAM" id="MobiDB-lite"/>
    </source>
</evidence>
<organism evidence="2 3">
    <name type="scientific">Capsulimonas corticalis</name>
    <dbReference type="NCBI Taxonomy" id="2219043"/>
    <lineage>
        <taxon>Bacteria</taxon>
        <taxon>Bacillati</taxon>
        <taxon>Armatimonadota</taxon>
        <taxon>Armatimonadia</taxon>
        <taxon>Capsulimonadales</taxon>
        <taxon>Capsulimonadaceae</taxon>
        <taxon>Capsulimonas</taxon>
    </lineage>
</organism>
<dbReference type="Proteomes" id="UP000287394">
    <property type="component" value="Chromosome"/>
</dbReference>
<protein>
    <submittedName>
        <fullName evidence="2">Uncharacterized protein</fullName>
    </submittedName>
</protein>
<accession>A0A9N7LAL2</accession>
<evidence type="ECO:0000313" key="3">
    <source>
        <dbReference type="Proteomes" id="UP000287394"/>
    </source>
</evidence>
<gene>
    <name evidence="2" type="ORF">CCAX7_64980</name>
</gene>
<dbReference type="AlphaFoldDB" id="A0A9N7LAL2"/>
<dbReference type="EMBL" id="AP025739">
    <property type="protein sequence ID" value="BDI34447.1"/>
    <property type="molecule type" value="Genomic_DNA"/>
</dbReference>
<proteinExistence type="predicted"/>
<evidence type="ECO:0000313" key="2">
    <source>
        <dbReference type="EMBL" id="BDI34447.1"/>
    </source>
</evidence>
<keyword evidence="3" id="KW-1185">Reference proteome</keyword>
<sequence length="107" mass="11742">MAADWNLAAVYSSSSQGRYFQWDDAEHCDAGGLARLFIARFSEICEAGYGADWLYAGWYLEMLHRTYPDSLPIAYRDDEVMDGSLRATGGDIVIPPPPPGMRSGGSS</sequence>